<keyword evidence="1" id="KW-1133">Transmembrane helix</keyword>
<keyword evidence="1" id="KW-0812">Transmembrane</keyword>
<name>A0A368Y9H5_9BACI</name>
<dbReference type="Proteomes" id="UP000252585">
    <property type="component" value="Unassembled WGS sequence"/>
</dbReference>
<gene>
    <name evidence="2" type="ORF">DFR57_102195</name>
</gene>
<evidence type="ECO:0000313" key="3">
    <source>
        <dbReference type="Proteomes" id="UP000252585"/>
    </source>
</evidence>
<dbReference type="OrthoDB" id="327939at2"/>
<evidence type="ECO:0000256" key="1">
    <source>
        <dbReference type="SAM" id="Phobius"/>
    </source>
</evidence>
<reference evidence="2 3" key="1">
    <citation type="submission" date="2018-07" db="EMBL/GenBank/DDBJ databases">
        <title>Genomic Encyclopedia of Type Strains, Phase IV (KMG-IV): sequencing the most valuable type-strain genomes for metagenomic binning, comparative biology and taxonomic classification.</title>
        <authorList>
            <person name="Goeker M."/>
        </authorList>
    </citation>
    <scope>NUCLEOTIDE SEQUENCE [LARGE SCALE GENOMIC DNA]</scope>
    <source>
        <strain evidence="2 3">DSM 27696</strain>
    </source>
</reference>
<keyword evidence="3" id="KW-1185">Reference proteome</keyword>
<accession>A0A368Y9H5</accession>
<feature type="transmembrane region" description="Helical" evidence="1">
    <location>
        <begin position="7"/>
        <end position="23"/>
    </location>
</feature>
<dbReference type="RefSeq" id="WP_114351683.1">
    <property type="nucleotide sequence ID" value="NZ_QPJJ01000002.1"/>
</dbReference>
<comment type="caution">
    <text evidence="2">The sequence shown here is derived from an EMBL/GenBank/DDBJ whole genome shotgun (WGS) entry which is preliminary data.</text>
</comment>
<dbReference type="PANTHER" id="PTHR36974:SF1">
    <property type="entry name" value="DOXX FAMILY MEMBRANE PROTEIN"/>
    <property type="match status" value="1"/>
</dbReference>
<dbReference type="AlphaFoldDB" id="A0A368Y9H5"/>
<proteinExistence type="predicted"/>
<feature type="transmembrane region" description="Helical" evidence="1">
    <location>
        <begin position="68"/>
        <end position="85"/>
    </location>
</feature>
<dbReference type="PANTHER" id="PTHR36974">
    <property type="entry name" value="MEMBRANE PROTEIN-RELATED"/>
    <property type="match status" value="1"/>
</dbReference>
<evidence type="ECO:0000313" key="2">
    <source>
        <dbReference type="EMBL" id="RCW76920.1"/>
    </source>
</evidence>
<dbReference type="EMBL" id="QPJJ01000002">
    <property type="protein sequence ID" value="RCW76920.1"/>
    <property type="molecule type" value="Genomic_DNA"/>
</dbReference>
<feature type="transmembrane region" description="Helical" evidence="1">
    <location>
        <begin position="35"/>
        <end position="56"/>
    </location>
</feature>
<feature type="transmembrane region" description="Helical" evidence="1">
    <location>
        <begin position="97"/>
        <end position="116"/>
    </location>
</feature>
<sequence length="124" mass="14384">MKIFFRTLYSILLLGAGIFHFIHERSFRKIVPPILPFRKAIVLITGVFEMIFSVLLWVKKGQDITRKLLAFFMVAIFPANIYMTVNKISFNPEKPISPWLLWLRLPLQIPLIIGALKLGKKDSK</sequence>
<organism evidence="2 3">
    <name type="scientific">Saliterribacillus persicus</name>
    <dbReference type="NCBI Taxonomy" id="930114"/>
    <lineage>
        <taxon>Bacteria</taxon>
        <taxon>Bacillati</taxon>
        <taxon>Bacillota</taxon>
        <taxon>Bacilli</taxon>
        <taxon>Bacillales</taxon>
        <taxon>Bacillaceae</taxon>
        <taxon>Saliterribacillus</taxon>
    </lineage>
</organism>
<protein>
    <submittedName>
        <fullName evidence="2">Putative membrane protein</fullName>
    </submittedName>
</protein>
<keyword evidence="1" id="KW-0472">Membrane</keyword>